<accession>A0AAV5GII4</accession>
<feature type="compositionally biased region" description="Basic and acidic residues" evidence="1">
    <location>
        <begin position="145"/>
        <end position="156"/>
    </location>
</feature>
<feature type="compositionally biased region" description="Low complexity" evidence="1">
    <location>
        <begin position="53"/>
        <end position="69"/>
    </location>
</feature>
<evidence type="ECO:0008006" key="4">
    <source>
        <dbReference type="Google" id="ProtNLM"/>
    </source>
</evidence>
<feature type="region of interest" description="Disordered" evidence="1">
    <location>
        <begin position="1"/>
        <end position="86"/>
    </location>
</feature>
<gene>
    <name evidence="2" type="ORF">Rhopal_002957-T1</name>
</gene>
<dbReference type="EMBL" id="BQKY01000006">
    <property type="protein sequence ID" value="GJN89968.1"/>
    <property type="molecule type" value="Genomic_DNA"/>
</dbReference>
<evidence type="ECO:0000313" key="3">
    <source>
        <dbReference type="Proteomes" id="UP001342314"/>
    </source>
</evidence>
<proteinExistence type="predicted"/>
<sequence length="856" mass="92879">MFGSGGLGRRASSSRARPPPSPGTAHAPGMERGNSSGVDPLRSPALATHRASAHALQQHHQLDQAGQGASSTSTGVPGRAEGGPHLRRRSSLMHMHSALQVDDEPPTPKTPASATMERVSSLTTFMGGGGSVGGGGGSKGARPGSSDREKEKRAARDGPAAGGSARVLLHRRRLYTSLTRLVALMSLTLLVLYFLKSVFAPLLPGAVSTSDDVRATRWFPKVGVYGIFDTLETVPYPLKTHPRTPRPKEQGTLSLADYLTTRLGSHFAFPSANLPQRSTRGSQLWLTSATNQSIHASNRHLGAFVTRLETTGGSTSAHDGATGVEEAAEKRPLENADQRGAQRVLVTLCLDEGCMDACRRDSQLYCFGGFIQPARGSAAKRRGKRSIVGRADVHEPDHAETTKLQGLIDTLESGRRALWIDDGTYFKQFVMRSICASFLDPVPYMGDLSSYDLQIPESWTTGTLNSGLAYFNPTQHVISLLRKVLSITLLPLERDRLGWASTNLLLDPTGQQRDFKHVPPMHHAAALDENLFLDEAHDKLAHAGYGQVEFESPWDGGIDVRVLDPKRFRTSTGKLGKRAFDFERARERDTLYWHCLCCGDSYTNDYIAGALGFHQPAVTYSIPTPHTLPSLPLVLKTSALRGTRAEIRFAMSLLLQIAHDAGRVFVPPVTATIVPDEPKDDEDDVERYIWRVFPVALWAHPSLAPPSASGVKLPPSGAGGSPGHRVEVREPGYVQHAIAHLRQTHLSSPAALSPSSSSPTAKDALRLVTELEEPLVLDMRELETLGKLIAGLTKPFWSTERVVVIEGLEKYREREGWDLRAEFEDLSMCPVREGKVVEGDAAADGAAGTCEQLCPL</sequence>
<protein>
    <recommendedName>
        <fullName evidence="4">Proteophosphoglycan ppg4</fullName>
    </recommendedName>
</protein>
<evidence type="ECO:0000313" key="2">
    <source>
        <dbReference type="EMBL" id="GJN89968.1"/>
    </source>
</evidence>
<dbReference type="AlphaFoldDB" id="A0AAV5GII4"/>
<feature type="compositionally biased region" description="Gly residues" evidence="1">
    <location>
        <begin position="126"/>
        <end position="139"/>
    </location>
</feature>
<reference evidence="2 3" key="1">
    <citation type="submission" date="2021-12" db="EMBL/GenBank/DDBJ databases">
        <title>High titer production of polyol ester of fatty acids by Rhodotorula paludigena BS15 towards product separation-free biomass refinery.</title>
        <authorList>
            <person name="Mano J."/>
            <person name="Ono H."/>
            <person name="Tanaka T."/>
            <person name="Naito K."/>
            <person name="Sushida H."/>
            <person name="Ike M."/>
            <person name="Tokuyasu K."/>
            <person name="Kitaoka M."/>
        </authorList>
    </citation>
    <scope>NUCLEOTIDE SEQUENCE [LARGE SCALE GENOMIC DNA]</scope>
    <source>
        <strain evidence="2 3">BS15</strain>
    </source>
</reference>
<feature type="region of interest" description="Disordered" evidence="1">
    <location>
        <begin position="311"/>
        <end position="335"/>
    </location>
</feature>
<keyword evidence="3" id="KW-1185">Reference proteome</keyword>
<evidence type="ECO:0000256" key="1">
    <source>
        <dbReference type="SAM" id="MobiDB-lite"/>
    </source>
</evidence>
<feature type="region of interest" description="Disordered" evidence="1">
    <location>
        <begin position="123"/>
        <end position="162"/>
    </location>
</feature>
<dbReference type="Proteomes" id="UP001342314">
    <property type="component" value="Unassembled WGS sequence"/>
</dbReference>
<name>A0AAV5GII4_9BASI</name>
<comment type="caution">
    <text evidence="2">The sequence shown here is derived from an EMBL/GenBank/DDBJ whole genome shotgun (WGS) entry which is preliminary data.</text>
</comment>
<organism evidence="2 3">
    <name type="scientific">Rhodotorula paludigena</name>
    <dbReference type="NCBI Taxonomy" id="86838"/>
    <lineage>
        <taxon>Eukaryota</taxon>
        <taxon>Fungi</taxon>
        <taxon>Dikarya</taxon>
        <taxon>Basidiomycota</taxon>
        <taxon>Pucciniomycotina</taxon>
        <taxon>Microbotryomycetes</taxon>
        <taxon>Sporidiobolales</taxon>
        <taxon>Sporidiobolaceae</taxon>
        <taxon>Rhodotorula</taxon>
    </lineage>
</organism>